<dbReference type="SUPFAM" id="SSF143456">
    <property type="entry name" value="VC0467-like"/>
    <property type="match status" value="1"/>
</dbReference>
<protein>
    <submittedName>
        <fullName evidence="3">Uncharacterized protein</fullName>
    </submittedName>
</protein>
<feature type="signal peptide" evidence="2">
    <location>
        <begin position="1"/>
        <end position="19"/>
    </location>
</feature>
<keyword evidence="2" id="KW-0732">Signal</keyword>
<dbReference type="OrthoDB" id="272750at2759"/>
<evidence type="ECO:0000313" key="4">
    <source>
        <dbReference type="Proteomes" id="UP000751190"/>
    </source>
</evidence>
<reference evidence="3" key="1">
    <citation type="submission" date="2021-05" db="EMBL/GenBank/DDBJ databases">
        <title>The genome of the haptophyte Pavlova lutheri (Diacronema luteri, Pavlovales) - a model for lipid biosynthesis in eukaryotic algae.</title>
        <authorList>
            <person name="Hulatt C.J."/>
            <person name="Posewitz M.C."/>
        </authorList>
    </citation>
    <scope>NUCLEOTIDE SEQUENCE</scope>
    <source>
        <strain evidence="3">NIVA-4/92</strain>
    </source>
</reference>
<proteinExistence type="predicted"/>
<evidence type="ECO:0000256" key="1">
    <source>
        <dbReference type="SAM" id="MobiDB-lite"/>
    </source>
</evidence>
<feature type="chain" id="PRO_5035294633" evidence="2">
    <location>
        <begin position="20"/>
        <end position="324"/>
    </location>
</feature>
<dbReference type="OMA" id="ACAPINA"/>
<keyword evidence="4" id="KW-1185">Reference proteome</keyword>
<feature type="region of interest" description="Disordered" evidence="1">
    <location>
        <begin position="42"/>
        <end position="63"/>
    </location>
</feature>
<dbReference type="AlphaFoldDB" id="A0A8J5XY70"/>
<feature type="compositionally biased region" description="Gly residues" evidence="1">
    <location>
        <begin position="47"/>
        <end position="56"/>
    </location>
</feature>
<name>A0A8J5XY70_DIALT</name>
<dbReference type="EMBL" id="JAGTXO010000005">
    <property type="protein sequence ID" value="KAG8467635.1"/>
    <property type="molecule type" value="Genomic_DNA"/>
</dbReference>
<accession>A0A8J5XY70</accession>
<evidence type="ECO:0000313" key="3">
    <source>
        <dbReference type="EMBL" id="KAG8467635.1"/>
    </source>
</evidence>
<dbReference type="Gene3D" id="3.40.1740.10">
    <property type="entry name" value="VC0467-like"/>
    <property type="match status" value="1"/>
</dbReference>
<organism evidence="3 4">
    <name type="scientific">Diacronema lutheri</name>
    <name type="common">Unicellular marine alga</name>
    <name type="synonym">Monochrysis lutheri</name>
    <dbReference type="NCBI Taxonomy" id="2081491"/>
    <lineage>
        <taxon>Eukaryota</taxon>
        <taxon>Haptista</taxon>
        <taxon>Haptophyta</taxon>
        <taxon>Pavlovophyceae</taxon>
        <taxon>Pavlovales</taxon>
        <taxon>Pavlovaceae</taxon>
        <taxon>Diacronema</taxon>
    </lineage>
</organism>
<dbReference type="Proteomes" id="UP000751190">
    <property type="component" value="Unassembled WGS sequence"/>
</dbReference>
<gene>
    <name evidence="3" type="ORF">KFE25_006687</name>
</gene>
<comment type="caution">
    <text evidence="3">The sequence shown here is derived from an EMBL/GenBank/DDBJ whole genome shotgun (WGS) entry which is preliminary data.</text>
</comment>
<evidence type="ECO:0000256" key="2">
    <source>
        <dbReference type="SAM" id="SignalP"/>
    </source>
</evidence>
<sequence length="324" mass="34124">MAVMLMSALWVAPPGLVSALETRVSRPRRPAAALPRAAVACSAASDDGGGGGGGGAPDERGGESDALAAFRKQLQRQMSGEGGASASPLGRAGPADLWASPRDSIEPGVVLLADYTRWVENKARRSADVPFDQFALRGPLPADLPPDMVARVLPVVILLAKGADGSHDALLLERRTGILLGDIKGNEYACAPINALLFGGTAARESVQVLAQYEGRAAPAGLTSLSPGIGFGPWSVAKQHIEQGTISGSRSFVFAGKTVFGKGELERQMAADLWKAAYLSRDVLFKERSEPSMRKGSIPLWREALELCDGEHAQVVKELYGDEL</sequence>